<dbReference type="GO" id="GO:0005524">
    <property type="term" value="F:ATP binding"/>
    <property type="evidence" value="ECO:0007669"/>
    <property type="project" value="UniProtKB-KW"/>
</dbReference>
<dbReference type="Proteomes" id="UP000038045">
    <property type="component" value="Unplaced"/>
</dbReference>
<dbReference type="SUPFAM" id="SSF56112">
    <property type="entry name" value="Protein kinase-like (PK-like)"/>
    <property type="match status" value="1"/>
</dbReference>
<dbReference type="InterPro" id="IPR001245">
    <property type="entry name" value="Ser-Thr/Tyr_kinase_cat_dom"/>
</dbReference>
<evidence type="ECO:0000256" key="4">
    <source>
        <dbReference type="ARBA" id="ARBA00022840"/>
    </source>
</evidence>
<proteinExistence type="predicted"/>
<dbReference type="PANTHER" id="PTHR44329">
    <property type="entry name" value="SERINE/THREONINE-PROTEIN KINASE TNNI3K-RELATED"/>
    <property type="match status" value="1"/>
</dbReference>
<protein>
    <submittedName>
        <fullName evidence="7">Protein kinase domain-containing protein</fullName>
    </submittedName>
</protein>
<reference evidence="7" key="1">
    <citation type="submission" date="2017-02" db="UniProtKB">
        <authorList>
            <consortium name="WormBaseParasite"/>
        </authorList>
    </citation>
    <scope>IDENTIFICATION</scope>
</reference>
<evidence type="ECO:0000313" key="7">
    <source>
        <dbReference type="WBParaSite" id="PTRK_0001737500.1"/>
    </source>
</evidence>
<sequence>MNLEKNIHDESDKFNKLGYLLCLKLSDYNLIRQNEIKFNRREDVIGKGAFCIVYKAEYNNVAVAYKTTVREQQPCQNIPTILEHEIKILTSIKHNNIISLLGITINIKEIGIVLEFCEGGTLSDIIHKWRIKDFYTCLKYLRQICDGMSYLHNDSPHGESSGRGIYIHRDLKPQNILVKEKICDKRKGDFPFSGKIKCDECKYDCCCVGDVTLKIADFGLSKMDDMECSEIKGTIPYMAPENHRQICDTKSDVYSFSVILWELIHLKFPAYGRKQENIIEDQRLGRPILEIEGDISPFFAKMFKLCHSYDVDVRPTFYKIKQSIDRKFLYLMENFGDNKINMYKDILREQNVAIYELTKIINVNLDIKNRERIYFENELEKFEKMKKECFKGESNVSNRGKKTTKDIKKCQLNKMINSETNKINILSNWDSSGPEYNVNNNRKDVIDDDDITTLQMNQEKYHEKVLKWKNIIEKKYKDTRAAPSLLGVSNNYRTRQNSMVIGLYTSSVYKDNTSSNKKEKSSIIYPGSQVSKKPHKTLKVRFQDRTYDDRSTIGECLPDKRSRFSRWGSTVKEGLMKIFSMK</sequence>
<dbReference type="PANTHER" id="PTHR44329:SF288">
    <property type="entry name" value="MITOGEN-ACTIVATED PROTEIN KINASE KINASE KINASE 20"/>
    <property type="match status" value="1"/>
</dbReference>
<evidence type="ECO:0000259" key="5">
    <source>
        <dbReference type="PROSITE" id="PS50011"/>
    </source>
</evidence>
<keyword evidence="4" id="KW-0067">ATP-binding</keyword>
<evidence type="ECO:0000256" key="3">
    <source>
        <dbReference type="ARBA" id="ARBA00022777"/>
    </source>
</evidence>
<keyword evidence="2" id="KW-0547">Nucleotide-binding</keyword>
<keyword evidence="6" id="KW-1185">Reference proteome</keyword>
<evidence type="ECO:0000256" key="2">
    <source>
        <dbReference type="ARBA" id="ARBA00022741"/>
    </source>
</evidence>
<dbReference type="PROSITE" id="PS50011">
    <property type="entry name" value="PROTEIN_KINASE_DOM"/>
    <property type="match status" value="1"/>
</dbReference>
<organism evidence="6 7">
    <name type="scientific">Parastrongyloides trichosuri</name>
    <name type="common">Possum-specific nematode worm</name>
    <dbReference type="NCBI Taxonomy" id="131310"/>
    <lineage>
        <taxon>Eukaryota</taxon>
        <taxon>Metazoa</taxon>
        <taxon>Ecdysozoa</taxon>
        <taxon>Nematoda</taxon>
        <taxon>Chromadorea</taxon>
        <taxon>Rhabditida</taxon>
        <taxon>Tylenchina</taxon>
        <taxon>Panagrolaimomorpha</taxon>
        <taxon>Strongyloidoidea</taxon>
        <taxon>Strongyloididae</taxon>
        <taxon>Parastrongyloides</taxon>
    </lineage>
</organism>
<dbReference type="InterPro" id="IPR000719">
    <property type="entry name" value="Prot_kinase_dom"/>
</dbReference>
<dbReference type="SMART" id="SM00220">
    <property type="entry name" value="S_TKc"/>
    <property type="match status" value="1"/>
</dbReference>
<dbReference type="InterPro" id="IPR008271">
    <property type="entry name" value="Ser/Thr_kinase_AS"/>
</dbReference>
<dbReference type="WBParaSite" id="PTRK_0001737500.1">
    <property type="protein sequence ID" value="PTRK_0001737500.1"/>
    <property type="gene ID" value="PTRK_0001737500"/>
</dbReference>
<dbReference type="STRING" id="131310.A0A0N5A638"/>
<evidence type="ECO:0000256" key="1">
    <source>
        <dbReference type="ARBA" id="ARBA00022679"/>
    </source>
</evidence>
<dbReference type="PROSITE" id="PS00108">
    <property type="entry name" value="PROTEIN_KINASE_ST"/>
    <property type="match status" value="1"/>
</dbReference>
<name>A0A0N5A638_PARTI</name>
<dbReference type="InterPro" id="IPR051681">
    <property type="entry name" value="Ser/Thr_Kinases-Pseudokinases"/>
</dbReference>
<dbReference type="AlphaFoldDB" id="A0A0N5A638"/>
<keyword evidence="3" id="KW-0418">Kinase</keyword>
<evidence type="ECO:0000313" key="6">
    <source>
        <dbReference type="Proteomes" id="UP000038045"/>
    </source>
</evidence>
<feature type="domain" description="Protein kinase" evidence="5">
    <location>
        <begin position="39"/>
        <end position="329"/>
    </location>
</feature>
<dbReference type="Pfam" id="PF07714">
    <property type="entry name" value="PK_Tyr_Ser-Thr"/>
    <property type="match status" value="1"/>
</dbReference>
<dbReference type="GO" id="GO:0004674">
    <property type="term" value="F:protein serine/threonine kinase activity"/>
    <property type="evidence" value="ECO:0007669"/>
    <property type="project" value="TreeGrafter"/>
</dbReference>
<dbReference type="GO" id="GO:0006950">
    <property type="term" value="P:response to stress"/>
    <property type="evidence" value="ECO:0007669"/>
    <property type="project" value="UniProtKB-ARBA"/>
</dbReference>
<keyword evidence="1" id="KW-0808">Transferase</keyword>
<dbReference type="Gene3D" id="1.10.510.10">
    <property type="entry name" value="Transferase(Phosphotransferase) domain 1"/>
    <property type="match status" value="1"/>
</dbReference>
<dbReference type="InterPro" id="IPR011009">
    <property type="entry name" value="Kinase-like_dom_sf"/>
</dbReference>
<accession>A0A0N5A638</accession>